<evidence type="ECO:0000313" key="1">
    <source>
        <dbReference type="EMBL" id="CBI09633.1"/>
    </source>
</evidence>
<proteinExistence type="predicted"/>
<dbReference type="EMBL" id="CABR01000042">
    <property type="protein sequence ID" value="CBI09633.1"/>
    <property type="molecule type" value="Genomic_DNA"/>
</dbReference>
<reference evidence="1" key="1">
    <citation type="submission" date="2009-10" db="EMBL/GenBank/DDBJ databases">
        <title>Diversity of trophic interactions inside an arsenic-rich microbial ecosystem.</title>
        <authorList>
            <person name="Bertin P.N."/>
            <person name="Heinrich-Salmeron A."/>
            <person name="Pelletier E."/>
            <person name="Goulhen-Chollet F."/>
            <person name="Arsene-Ploetze F."/>
            <person name="Gallien S."/>
            <person name="Calteau A."/>
            <person name="Vallenet D."/>
            <person name="Casiot C."/>
            <person name="Chane-Woon-Ming B."/>
            <person name="Giloteaux L."/>
            <person name="Barakat M."/>
            <person name="Bonnefoy V."/>
            <person name="Bruneel O."/>
            <person name="Chandler M."/>
            <person name="Cleiss J."/>
            <person name="Duran R."/>
            <person name="Elbaz-Poulichet F."/>
            <person name="Fonknechten N."/>
            <person name="Lauga B."/>
            <person name="Mornico D."/>
            <person name="Ortet P."/>
            <person name="Schaeffer C."/>
            <person name="Siguier P."/>
            <person name="Alexander Thil Smith A."/>
            <person name="Van Dorsselaer A."/>
            <person name="Weissenbach J."/>
            <person name="Medigue C."/>
            <person name="Le Paslier D."/>
        </authorList>
    </citation>
    <scope>NUCLEOTIDE SEQUENCE</scope>
</reference>
<comment type="caution">
    <text evidence="1">The sequence shown here is derived from an EMBL/GenBank/DDBJ whole genome shotgun (WGS) entry which is preliminary data.</text>
</comment>
<organism evidence="1">
    <name type="scientific">mine drainage metagenome</name>
    <dbReference type="NCBI Taxonomy" id="410659"/>
    <lineage>
        <taxon>unclassified sequences</taxon>
        <taxon>metagenomes</taxon>
        <taxon>ecological metagenomes</taxon>
    </lineage>
</organism>
<accession>E6QQW2</accession>
<dbReference type="AlphaFoldDB" id="E6QQW2"/>
<sequence length="45" mass="4816">MGLLRALCDARYYVSLETIGALDISGVYARVSRIVDVKTPGSGEV</sequence>
<name>E6QQW2_9ZZZZ</name>
<protein>
    <submittedName>
        <fullName evidence="1">Putative radical activating enzyme</fullName>
    </submittedName>
</protein>
<gene>
    <name evidence="1" type="ORF">CARN7_0370</name>
</gene>